<feature type="domain" description="VOC" evidence="1">
    <location>
        <begin position="137"/>
        <end position="252"/>
    </location>
</feature>
<name>A0A4U3LWJ0_9ACTN</name>
<dbReference type="InterPro" id="IPR037523">
    <property type="entry name" value="VOC_core"/>
</dbReference>
<sequence>MLTTDYLPGAPCWIDLGSPDTDASTTFYASVLDWDFQSAGPQAGGYGFFLHDRKIVAAIGPLTEENTGSAWTIYFAVPDADEAVARAEKAGGTIRVAPYDVFDQGRTAALTDPAGADFAIWQGRGRKGLDAVTEPGSLGWTELYVASPPAVAPFYEATLDHQSIEATVAGVGYTTIRLPGGDRPTIGGVITLNPGTKPFWLPYFEVRDVDAAVEATVTEGGTILDPPVSVETVGRFAVLADQFGARFAVITSS</sequence>
<dbReference type="PANTHER" id="PTHR33993">
    <property type="entry name" value="GLYOXALASE-RELATED"/>
    <property type="match status" value="1"/>
</dbReference>
<dbReference type="PROSITE" id="PS51819">
    <property type="entry name" value="VOC"/>
    <property type="match status" value="2"/>
</dbReference>
<dbReference type="InterPro" id="IPR052164">
    <property type="entry name" value="Anthracycline_SecMetBiosynth"/>
</dbReference>
<dbReference type="Gene3D" id="3.10.180.10">
    <property type="entry name" value="2,3-Dihydroxybiphenyl 1,2-Dioxygenase, domain 1"/>
    <property type="match status" value="2"/>
</dbReference>
<proteinExistence type="predicted"/>
<feature type="domain" description="VOC" evidence="1">
    <location>
        <begin position="10"/>
        <end position="123"/>
    </location>
</feature>
<dbReference type="CDD" id="cd07247">
    <property type="entry name" value="SgaA_N_like"/>
    <property type="match status" value="2"/>
</dbReference>
<reference evidence="2 3" key="1">
    <citation type="submission" date="2019-04" db="EMBL/GenBank/DDBJ databases">
        <title>Herbidospora sp. NEAU-GS14.nov., a novel actinomycete isolated from soil.</title>
        <authorList>
            <person name="Han L."/>
        </authorList>
    </citation>
    <scope>NUCLEOTIDE SEQUENCE [LARGE SCALE GENOMIC DNA]</scope>
    <source>
        <strain evidence="2 3">NEAU-GS14</strain>
    </source>
</reference>
<dbReference type="InterPro" id="IPR004360">
    <property type="entry name" value="Glyas_Fos-R_dOase_dom"/>
</dbReference>
<evidence type="ECO:0000313" key="2">
    <source>
        <dbReference type="EMBL" id="TKK79027.1"/>
    </source>
</evidence>
<comment type="caution">
    <text evidence="2">The sequence shown here is derived from an EMBL/GenBank/DDBJ whole genome shotgun (WGS) entry which is preliminary data.</text>
</comment>
<dbReference type="EMBL" id="SZQA01000060">
    <property type="protein sequence ID" value="TKK79027.1"/>
    <property type="molecule type" value="Genomic_DNA"/>
</dbReference>
<organism evidence="2 3">
    <name type="scientific">Herbidospora galbida</name>
    <dbReference type="NCBI Taxonomy" id="2575442"/>
    <lineage>
        <taxon>Bacteria</taxon>
        <taxon>Bacillati</taxon>
        <taxon>Actinomycetota</taxon>
        <taxon>Actinomycetes</taxon>
        <taxon>Streptosporangiales</taxon>
        <taxon>Streptosporangiaceae</taxon>
        <taxon>Herbidospora</taxon>
    </lineage>
</organism>
<keyword evidence="3" id="KW-1185">Reference proteome</keyword>
<gene>
    <name evidence="2" type="ORF">FDA94_36265</name>
</gene>
<evidence type="ECO:0000259" key="1">
    <source>
        <dbReference type="PROSITE" id="PS51819"/>
    </source>
</evidence>
<dbReference type="SUPFAM" id="SSF54593">
    <property type="entry name" value="Glyoxalase/Bleomycin resistance protein/Dihydroxybiphenyl dioxygenase"/>
    <property type="match status" value="2"/>
</dbReference>
<dbReference type="AlphaFoldDB" id="A0A4U3LWJ0"/>
<dbReference type="Pfam" id="PF00903">
    <property type="entry name" value="Glyoxalase"/>
    <property type="match status" value="2"/>
</dbReference>
<dbReference type="Proteomes" id="UP000308705">
    <property type="component" value="Unassembled WGS sequence"/>
</dbReference>
<evidence type="ECO:0000313" key="3">
    <source>
        <dbReference type="Proteomes" id="UP000308705"/>
    </source>
</evidence>
<accession>A0A4U3LWJ0</accession>
<protein>
    <submittedName>
        <fullName evidence="2">VOC family protein</fullName>
    </submittedName>
</protein>
<dbReference type="OrthoDB" id="9793039at2"/>
<dbReference type="PANTHER" id="PTHR33993:SF10">
    <property type="entry name" value="CONSERVED PROTEIN"/>
    <property type="match status" value="1"/>
</dbReference>
<dbReference type="RefSeq" id="WP_137251554.1">
    <property type="nucleotide sequence ID" value="NZ_SZQA01000060.1"/>
</dbReference>
<dbReference type="InterPro" id="IPR029068">
    <property type="entry name" value="Glyas_Bleomycin-R_OHBP_Dase"/>
</dbReference>